<dbReference type="Proteomes" id="UP001476798">
    <property type="component" value="Unassembled WGS sequence"/>
</dbReference>
<sequence>MFYLSTFNQKCIHLFLHEIMFTIFIGIPGVNVGTTPFCIYIDLHFYDISQGWSKQSEESLTISLSTMEILEIPSIIPFHFTIRVHQIHDFMMQCPFTRSTGPLEEIQTHN</sequence>
<proteinExistence type="predicted"/>
<organism evidence="1 2">
    <name type="scientific">Goodea atripinnis</name>
    <dbReference type="NCBI Taxonomy" id="208336"/>
    <lineage>
        <taxon>Eukaryota</taxon>
        <taxon>Metazoa</taxon>
        <taxon>Chordata</taxon>
        <taxon>Craniata</taxon>
        <taxon>Vertebrata</taxon>
        <taxon>Euteleostomi</taxon>
        <taxon>Actinopterygii</taxon>
        <taxon>Neopterygii</taxon>
        <taxon>Teleostei</taxon>
        <taxon>Neoteleostei</taxon>
        <taxon>Acanthomorphata</taxon>
        <taxon>Ovalentaria</taxon>
        <taxon>Atherinomorphae</taxon>
        <taxon>Cyprinodontiformes</taxon>
        <taxon>Goodeidae</taxon>
        <taxon>Goodea</taxon>
    </lineage>
</organism>
<evidence type="ECO:0000313" key="1">
    <source>
        <dbReference type="EMBL" id="MEQ2162340.1"/>
    </source>
</evidence>
<reference evidence="1 2" key="1">
    <citation type="submission" date="2021-06" db="EMBL/GenBank/DDBJ databases">
        <authorList>
            <person name="Palmer J.M."/>
        </authorList>
    </citation>
    <scope>NUCLEOTIDE SEQUENCE [LARGE SCALE GENOMIC DNA]</scope>
    <source>
        <strain evidence="1 2">GA_2019</strain>
        <tissue evidence="1">Muscle</tissue>
    </source>
</reference>
<keyword evidence="2" id="KW-1185">Reference proteome</keyword>
<comment type="caution">
    <text evidence="1">The sequence shown here is derived from an EMBL/GenBank/DDBJ whole genome shotgun (WGS) entry which is preliminary data.</text>
</comment>
<name>A0ABV0MTA0_9TELE</name>
<gene>
    <name evidence="1" type="ORF">GOODEAATRI_018705</name>
</gene>
<protein>
    <submittedName>
        <fullName evidence="1">Uncharacterized protein</fullName>
    </submittedName>
</protein>
<evidence type="ECO:0000313" key="2">
    <source>
        <dbReference type="Proteomes" id="UP001476798"/>
    </source>
</evidence>
<dbReference type="EMBL" id="JAHRIO010011607">
    <property type="protein sequence ID" value="MEQ2162340.1"/>
    <property type="molecule type" value="Genomic_DNA"/>
</dbReference>
<accession>A0ABV0MTA0</accession>